<keyword evidence="7" id="KW-1185">Reference proteome</keyword>
<dbReference type="PROSITE" id="PS50043">
    <property type="entry name" value="HTH_LUXR_2"/>
    <property type="match status" value="1"/>
</dbReference>
<dbReference type="Gene3D" id="1.10.10.10">
    <property type="entry name" value="Winged helix-like DNA-binding domain superfamily/Winged helix DNA-binding domain"/>
    <property type="match status" value="1"/>
</dbReference>
<evidence type="ECO:0000259" key="5">
    <source>
        <dbReference type="PROSITE" id="PS50043"/>
    </source>
</evidence>
<dbReference type="Pfam" id="PF00196">
    <property type="entry name" value="GerE"/>
    <property type="match status" value="1"/>
</dbReference>
<dbReference type="CDD" id="cd06170">
    <property type="entry name" value="LuxR_C_like"/>
    <property type="match status" value="1"/>
</dbReference>
<dbReference type="GO" id="GO:0003677">
    <property type="term" value="F:DNA binding"/>
    <property type="evidence" value="ECO:0007669"/>
    <property type="project" value="UniProtKB-KW"/>
</dbReference>
<dbReference type="EMBL" id="PRDW01000004">
    <property type="protein sequence ID" value="PPB84257.1"/>
    <property type="molecule type" value="Genomic_DNA"/>
</dbReference>
<dbReference type="OrthoDB" id="9149076at2"/>
<evidence type="ECO:0000256" key="4">
    <source>
        <dbReference type="SAM" id="MobiDB-lite"/>
    </source>
</evidence>
<dbReference type="SUPFAM" id="SSF46894">
    <property type="entry name" value="C-terminal effector domain of the bipartite response regulators"/>
    <property type="match status" value="1"/>
</dbReference>
<proteinExistence type="predicted"/>
<protein>
    <submittedName>
        <fullName evidence="6">LuxR family transcriptional regulator</fullName>
    </submittedName>
</protein>
<dbReference type="Pfam" id="PF03472">
    <property type="entry name" value="Autoind_bind"/>
    <property type="match status" value="1"/>
</dbReference>
<dbReference type="InterPro" id="IPR016032">
    <property type="entry name" value="Sig_transdc_resp-reg_C-effctor"/>
</dbReference>
<evidence type="ECO:0000313" key="6">
    <source>
        <dbReference type="EMBL" id="PPB84257.1"/>
    </source>
</evidence>
<dbReference type="Gene3D" id="3.30.450.80">
    <property type="entry name" value="Transcription factor LuxR-like, autoinducer-binding domain"/>
    <property type="match status" value="1"/>
</dbReference>
<dbReference type="Proteomes" id="UP000243096">
    <property type="component" value="Unassembled WGS sequence"/>
</dbReference>
<dbReference type="InterPro" id="IPR036693">
    <property type="entry name" value="TF_LuxR_autoind-bd_dom_sf"/>
</dbReference>
<evidence type="ECO:0000313" key="7">
    <source>
        <dbReference type="Proteomes" id="UP000243096"/>
    </source>
</evidence>
<evidence type="ECO:0000256" key="2">
    <source>
        <dbReference type="ARBA" id="ARBA00023125"/>
    </source>
</evidence>
<feature type="domain" description="HTH luxR-type" evidence="5">
    <location>
        <begin position="239"/>
        <end position="304"/>
    </location>
</feature>
<dbReference type="AlphaFoldDB" id="A0A2P5KC11"/>
<evidence type="ECO:0000256" key="3">
    <source>
        <dbReference type="ARBA" id="ARBA00023163"/>
    </source>
</evidence>
<dbReference type="SUPFAM" id="SSF75516">
    <property type="entry name" value="Pheromone-binding domain of LuxR-like quorum-sensing transcription factors"/>
    <property type="match status" value="1"/>
</dbReference>
<accession>A0A2P5KC11</accession>
<feature type="region of interest" description="Disordered" evidence="4">
    <location>
        <begin position="1"/>
        <end position="26"/>
    </location>
</feature>
<name>A0A2P5KC11_9BURK</name>
<sequence>MEQECETLPYWLTRPASGEQPNPSDGAVAATAHVALPPGGFLTLFTEQDIGAPKAAPRQPITISPLLRYTNVQDRVAFMRRKLAQLGFDSFSYIVLRESGDHKSMFVLTDYESRSWLSRYFRERYFDLDPRIHCASSTGLPSPWSATQLRVDLPRAPSRSQRIRQLIELLEEDKRRSGLVIRFPLPRVDTTACLCFNSSMDDTHWLSDMLVAQTLMFAHAIHEFIWTHAQGAIGLAPAPQREGIALSELQQSILQAVVQGRRDKEIAYFLGLSPHNVDYHMRRLRTLFNVRNRVQLINVARAYL</sequence>
<dbReference type="InterPro" id="IPR036388">
    <property type="entry name" value="WH-like_DNA-bd_sf"/>
</dbReference>
<organism evidence="6 7">
    <name type="scientific">Mycetohabitans endofungorum</name>
    <dbReference type="NCBI Taxonomy" id="417203"/>
    <lineage>
        <taxon>Bacteria</taxon>
        <taxon>Pseudomonadati</taxon>
        <taxon>Pseudomonadota</taxon>
        <taxon>Betaproteobacteria</taxon>
        <taxon>Burkholderiales</taxon>
        <taxon>Burkholderiaceae</taxon>
        <taxon>Mycetohabitans</taxon>
    </lineage>
</organism>
<dbReference type="SMART" id="SM00421">
    <property type="entry name" value="HTH_LUXR"/>
    <property type="match status" value="1"/>
</dbReference>
<dbReference type="RefSeq" id="WP_104077037.1">
    <property type="nucleotide sequence ID" value="NZ_CP062178.1"/>
</dbReference>
<comment type="caution">
    <text evidence="6">The sequence shown here is derived from an EMBL/GenBank/DDBJ whole genome shotgun (WGS) entry which is preliminary data.</text>
</comment>
<dbReference type="InterPro" id="IPR005143">
    <property type="entry name" value="TF_LuxR_autoind-bd_dom"/>
</dbReference>
<dbReference type="InterPro" id="IPR000792">
    <property type="entry name" value="Tscrpt_reg_LuxR_C"/>
</dbReference>
<keyword evidence="1" id="KW-0805">Transcription regulation</keyword>
<reference evidence="6 7" key="1">
    <citation type="submission" date="2018-01" db="EMBL/GenBank/DDBJ databases">
        <title>Genomic Encyclopedia of Type Strains, Phase III (KMG-III): the genomes of soil and plant-associated and newly described type strains.</title>
        <authorList>
            <person name="Whitman W."/>
        </authorList>
    </citation>
    <scope>NUCLEOTIDE SEQUENCE [LARGE SCALE GENOMIC DNA]</scope>
    <source>
        <strain evidence="6 7">HKI456</strain>
    </source>
</reference>
<dbReference type="GO" id="GO:0006355">
    <property type="term" value="P:regulation of DNA-templated transcription"/>
    <property type="evidence" value="ECO:0007669"/>
    <property type="project" value="InterPro"/>
</dbReference>
<evidence type="ECO:0000256" key="1">
    <source>
        <dbReference type="ARBA" id="ARBA00023015"/>
    </source>
</evidence>
<gene>
    <name evidence="6" type="ORF">B0O95_104210</name>
</gene>
<keyword evidence="3" id="KW-0804">Transcription</keyword>
<keyword evidence="2" id="KW-0238">DNA-binding</keyword>